<comment type="caution">
    <text evidence="3">The sequence shown here is derived from an EMBL/GenBank/DDBJ whole genome shotgun (WGS) entry which is preliminary data.</text>
</comment>
<evidence type="ECO:0000256" key="2">
    <source>
        <dbReference type="SAM" id="Phobius"/>
    </source>
</evidence>
<keyword evidence="2" id="KW-1133">Transmembrane helix</keyword>
<dbReference type="AlphaFoldDB" id="A0A9D1G3F9"/>
<gene>
    <name evidence="3" type="ORF">IAA84_13760</name>
</gene>
<name>A0A9D1G3F9_9FIRM</name>
<evidence type="ECO:0000313" key="3">
    <source>
        <dbReference type="EMBL" id="HIS94073.1"/>
    </source>
</evidence>
<dbReference type="Proteomes" id="UP000824140">
    <property type="component" value="Unassembled WGS sequence"/>
</dbReference>
<feature type="region of interest" description="Disordered" evidence="1">
    <location>
        <begin position="194"/>
        <end position="215"/>
    </location>
</feature>
<dbReference type="EMBL" id="DVJN01000267">
    <property type="protein sequence ID" value="HIS94073.1"/>
    <property type="molecule type" value="Genomic_DNA"/>
</dbReference>
<evidence type="ECO:0000313" key="4">
    <source>
        <dbReference type="Proteomes" id="UP000824140"/>
    </source>
</evidence>
<keyword evidence="2" id="KW-0812">Transmembrane</keyword>
<protein>
    <submittedName>
        <fullName evidence="3">Uncharacterized protein</fullName>
    </submittedName>
</protein>
<accession>A0A9D1G3F9</accession>
<proteinExistence type="predicted"/>
<reference evidence="3" key="1">
    <citation type="submission" date="2020-10" db="EMBL/GenBank/DDBJ databases">
        <authorList>
            <person name="Gilroy R."/>
        </authorList>
    </citation>
    <scope>NUCLEOTIDE SEQUENCE</scope>
    <source>
        <strain evidence="3">13766</strain>
    </source>
</reference>
<organism evidence="3 4">
    <name type="scientific">Candidatus Alectryocaccomicrobium excrementavium</name>
    <dbReference type="NCBI Taxonomy" id="2840668"/>
    <lineage>
        <taxon>Bacteria</taxon>
        <taxon>Bacillati</taxon>
        <taxon>Bacillota</taxon>
        <taxon>Clostridia</taxon>
        <taxon>Candidatus Alectryocaccomicrobium</taxon>
    </lineage>
</organism>
<feature type="transmembrane region" description="Helical" evidence="2">
    <location>
        <begin position="225"/>
        <end position="246"/>
    </location>
</feature>
<reference evidence="3" key="2">
    <citation type="journal article" date="2021" name="PeerJ">
        <title>Extensive microbial diversity within the chicken gut microbiome revealed by metagenomics and culture.</title>
        <authorList>
            <person name="Gilroy R."/>
            <person name="Ravi A."/>
            <person name="Getino M."/>
            <person name="Pursley I."/>
            <person name="Horton D.L."/>
            <person name="Alikhan N.F."/>
            <person name="Baker D."/>
            <person name="Gharbi K."/>
            <person name="Hall N."/>
            <person name="Watson M."/>
            <person name="Adriaenssens E.M."/>
            <person name="Foster-Nyarko E."/>
            <person name="Jarju S."/>
            <person name="Secka A."/>
            <person name="Antonio M."/>
            <person name="Oren A."/>
            <person name="Chaudhuri R.R."/>
            <person name="La Ragione R."/>
            <person name="Hildebrand F."/>
            <person name="Pallen M.J."/>
        </authorList>
    </citation>
    <scope>NUCLEOTIDE SEQUENCE</scope>
    <source>
        <strain evidence="3">13766</strain>
    </source>
</reference>
<keyword evidence="2" id="KW-0472">Membrane</keyword>
<sequence>MKIDLHCPVEVRKWDIAVFDRGLPRAYIHLFNLSHLPILSLEGQAHWSNAAGEEIEALPFSLEASRAYARSEFTIALSPSQPECSAVELVFTRIRFAANRQDWLAQEGAWIEVPPPAPIGGQEEAALVRLAGAGATQYARLIPGAWICVCGRANALDAEQCARCMRGREVCLTRFTREAARYHLPPLPSSILASPPEPELPFPARSPSAAKSTRKSKMHGFNRRFWFTVALLVLALLLGLLASGAGNPSAPQPAVPAQRTAVLSIAEIFKSASSASAATPKSQDSP</sequence>
<evidence type="ECO:0000256" key="1">
    <source>
        <dbReference type="SAM" id="MobiDB-lite"/>
    </source>
</evidence>